<dbReference type="Proteomes" id="UP001059663">
    <property type="component" value="Chromosome"/>
</dbReference>
<accession>A0AC61U4G7</accession>
<dbReference type="EMBL" id="CP087977">
    <property type="protein sequence ID" value="UUZ44902.1"/>
    <property type="molecule type" value="Genomic_DNA"/>
</dbReference>
<sequence>MVASPHQALTRLIGPGRTLLTEPGHVMLHASRPGWDVHSLETRGTLSGGGTVHVLAGGVFPDSVISAVDAGVDHAWITSSLLNLLIDEDIDCLAGLRTIFTGGEKLSAPHVAKFLERHPHTTLINGYGPVESCVFATTHTVTSADLDDIPIGRPVSGTTIALVTQGDVPADLLGGQPGDTGEIWLGGTGPATGYVNAPDSDDRFVTAGPEGQRWYRTGDQAWLAPDGSYRFRGRLDRQVKIRGARVQPEELEAQATSILGVSCRAEPVPGRWSGYDRPALFIGPGITTSPTEVRQALASALPKHLVPDVVVCVPTLPVTANGKVDSHTLLEALASSGEAQPCRS</sequence>
<gene>
    <name evidence="1" type="ORF">LP422_00395</name>
</gene>
<protein>
    <submittedName>
        <fullName evidence="1">AMP-binding protein</fullName>
    </submittedName>
</protein>
<evidence type="ECO:0000313" key="1">
    <source>
        <dbReference type="EMBL" id="UUZ44902.1"/>
    </source>
</evidence>
<evidence type="ECO:0000313" key="2">
    <source>
        <dbReference type="Proteomes" id="UP001059663"/>
    </source>
</evidence>
<proteinExistence type="predicted"/>
<name>A0AC61U4G7_9MICO</name>
<organism evidence="1 2">
    <name type="scientific">Janibacter limosus</name>
    <dbReference type="NCBI Taxonomy" id="53458"/>
    <lineage>
        <taxon>Bacteria</taxon>
        <taxon>Bacillati</taxon>
        <taxon>Actinomycetota</taxon>
        <taxon>Actinomycetes</taxon>
        <taxon>Micrococcales</taxon>
        <taxon>Intrasporangiaceae</taxon>
        <taxon>Janibacter</taxon>
    </lineage>
</organism>
<reference evidence="1" key="1">
    <citation type="submission" date="2021-11" db="EMBL/GenBank/DDBJ databases">
        <title>Study of the species diversity of bacterial strains isolated from a unique natural object - Shulgan-Tash cave (Bashkiria).</title>
        <authorList>
            <person name="Sazanova A.L."/>
            <person name="Chirak E.R."/>
            <person name="Safronova V.I."/>
        </authorList>
    </citation>
    <scope>NUCLEOTIDE SEQUENCE</scope>
    <source>
        <strain evidence="1">P1</strain>
    </source>
</reference>